<evidence type="ECO:0000313" key="1">
    <source>
        <dbReference type="EMBL" id="EHM39644.1"/>
    </source>
</evidence>
<reference evidence="1 2" key="1">
    <citation type="submission" date="2011-08" db="EMBL/GenBank/DDBJ databases">
        <authorList>
            <person name="Weinstock G."/>
            <person name="Sodergren E."/>
            <person name="Clifton S."/>
            <person name="Fulton L."/>
            <person name="Fulton B."/>
            <person name="Courtney L."/>
            <person name="Fronick C."/>
            <person name="Harrison M."/>
            <person name="Strong C."/>
            <person name="Farmer C."/>
            <person name="Delahaunty K."/>
            <person name="Markovic C."/>
            <person name="Hall O."/>
            <person name="Minx P."/>
            <person name="Tomlinson C."/>
            <person name="Mitreva M."/>
            <person name="Hou S."/>
            <person name="Chen J."/>
            <person name="Wollam A."/>
            <person name="Pepin K.H."/>
            <person name="Johnson M."/>
            <person name="Bhonagiri V."/>
            <person name="Zhang X."/>
            <person name="Suruliraj S."/>
            <person name="Warren W."/>
            <person name="Chinwalla A."/>
            <person name="Mardis E.R."/>
            <person name="Wilson R.K."/>
        </authorList>
    </citation>
    <scope>NUCLEOTIDE SEQUENCE [LARGE SCALE GENOMIC DNA]</scope>
    <source>
        <strain evidence="1 2">ATCC 51873</strain>
    </source>
</reference>
<organism evidence="1 2">
    <name type="scientific">Hafnia alvei ATCC 51873</name>
    <dbReference type="NCBI Taxonomy" id="1002364"/>
    <lineage>
        <taxon>Bacteria</taxon>
        <taxon>Pseudomonadati</taxon>
        <taxon>Pseudomonadota</taxon>
        <taxon>Gammaproteobacteria</taxon>
        <taxon>Enterobacterales</taxon>
        <taxon>Hafniaceae</taxon>
        <taxon>Hafnia</taxon>
    </lineage>
</organism>
<name>G9YB32_HAFAL</name>
<gene>
    <name evidence="1" type="ORF">HMPREF0454_03795</name>
</gene>
<accession>G9YB32</accession>
<evidence type="ECO:0000313" key="2">
    <source>
        <dbReference type="Proteomes" id="UP000005959"/>
    </source>
</evidence>
<dbReference type="HOGENOM" id="CLU_3200476_0_0_6"/>
<dbReference type="EMBL" id="AGCI01000091">
    <property type="protein sequence ID" value="EHM39644.1"/>
    <property type="molecule type" value="Genomic_DNA"/>
</dbReference>
<comment type="caution">
    <text evidence="1">The sequence shown here is derived from an EMBL/GenBank/DDBJ whole genome shotgun (WGS) entry which is preliminary data.</text>
</comment>
<dbReference type="AlphaFoldDB" id="G9YB32"/>
<dbReference type="Proteomes" id="UP000005959">
    <property type="component" value="Unassembled WGS sequence"/>
</dbReference>
<sequence>MANNEKFIPFSEFVILLAKIALRFCAYIHRIGGSVNQITRNPLGA</sequence>
<protein>
    <submittedName>
        <fullName evidence="1">Uncharacterized protein</fullName>
    </submittedName>
</protein>
<proteinExistence type="predicted"/>